<dbReference type="InterPro" id="IPR003593">
    <property type="entry name" value="AAA+_ATPase"/>
</dbReference>
<comment type="caution">
    <text evidence="10">The sequence shown here is derived from an EMBL/GenBank/DDBJ whole genome shotgun (WGS) entry which is preliminary data.</text>
</comment>
<evidence type="ECO:0000256" key="8">
    <source>
        <dbReference type="ARBA" id="ARBA00023136"/>
    </source>
</evidence>
<evidence type="ECO:0000256" key="3">
    <source>
        <dbReference type="ARBA" id="ARBA00022496"/>
    </source>
</evidence>
<evidence type="ECO:0000259" key="9">
    <source>
        <dbReference type="PROSITE" id="PS50893"/>
    </source>
</evidence>
<evidence type="ECO:0000256" key="7">
    <source>
        <dbReference type="ARBA" id="ARBA00023065"/>
    </source>
</evidence>
<dbReference type="EMBL" id="JBHLZN010000005">
    <property type="protein sequence ID" value="MFB9887475.1"/>
    <property type="molecule type" value="Genomic_DNA"/>
</dbReference>
<dbReference type="Pfam" id="PF08402">
    <property type="entry name" value="TOBE_2"/>
    <property type="match status" value="1"/>
</dbReference>
<keyword evidence="5 10" id="KW-0067">ATP-binding</keyword>
<organism evidence="10 11">
    <name type="scientific">Balneatrix alpica</name>
    <dbReference type="NCBI Taxonomy" id="75684"/>
    <lineage>
        <taxon>Bacteria</taxon>
        <taxon>Pseudomonadati</taxon>
        <taxon>Pseudomonadota</taxon>
        <taxon>Gammaproteobacteria</taxon>
        <taxon>Oceanospirillales</taxon>
        <taxon>Balneatrichaceae</taxon>
        <taxon>Balneatrix</taxon>
    </lineage>
</organism>
<keyword evidence="7" id="KW-0406">Ion transport</keyword>
<evidence type="ECO:0000256" key="2">
    <source>
        <dbReference type="ARBA" id="ARBA00022475"/>
    </source>
</evidence>
<evidence type="ECO:0000313" key="11">
    <source>
        <dbReference type="Proteomes" id="UP001589628"/>
    </source>
</evidence>
<dbReference type="PANTHER" id="PTHR42781">
    <property type="entry name" value="SPERMIDINE/PUTRESCINE IMPORT ATP-BINDING PROTEIN POTA"/>
    <property type="match status" value="1"/>
</dbReference>
<dbReference type="SUPFAM" id="SSF52540">
    <property type="entry name" value="P-loop containing nucleoside triphosphate hydrolases"/>
    <property type="match status" value="1"/>
</dbReference>
<dbReference type="CDD" id="cd03259">
    <property type="entry name" value="ABC_Carb_Solutes_like"/>
    <property type="match status" value="1"/>
</dbReference>
<accession>A0ABV5ZF50</accession>
<keyword evidence="6" id="KW-0408">Iron</keyword>
<keyword evidence="8" id="KW-0472">Membrane</keyword>
<dbReference type="InterPro" id="IPR027417">
    <property type="entry name" value="P-loop_NTPase"/>
</dbReference>
<keyword evidence="1" id="KW-0813">Transport</keyword>
<keyword evidence="2" id="KW-1003">Cell membrane</keyword>
<dbReference type="PANTHER" id="PTHR42781:SF4">
    <property type="entry name" value="SPERMIDINE_PUTRESCINE IMPORT ATP-BINDING PROTEIN POTA"/>
    <property type="match status" value="1"/>
</dbReference>
<dbReference type="InterPro" id="IPR017871">
    <property type="entry name" value="ABC_transporter-like_CS"/>
</dbReference>
<protein>
    <submittedName>
        <fullName evidence="10">ABC transporter ATP-binding protein</fullName>
    </submittedName>
</protein>
<dbReference type="GO" id="GO:0005524">
    <property type="term" value="F:ATP binding"/>
    <property type="evidence" value="ECO:0007669"/>
    <property type="project" value="UniProtKB-KW"/>
</dbReference>
<keyword evidence="4" id="KW-0547">Nucleotide-binding</keyword>
<dbReference type="InterPro" id="IPR015853">
    <property type="entry name" value="ABC_transpr_FbpC"/>
</dbReference>
<name>A0ABV5ZF50_9GAMM</name>
<sequence length="347" mass="38075">MTDILVVEHLSCGYQQRAVVENVSFSLGQGNIACLLGPSGCGKTTVLRTLAGFNPVLQGRVSLNQRLLSAPDHFVAPEQRRIGMVFQDYALFPHLNVVDNIAFGLRGWPKAKQSAKVQSLLELVHLQGLGQRYPHELSGGQQQRVALARALAPEPELLLMDEPFSNLDTDLRRHLAREVRDILKQQSISAVLVTHDQEEAFAFSDYVGVLADGGLQQWDTPYNLYYHPANPRVAAFVGKGEFIPGRVEQGMVHTEIGPVPLNGAAVAHEDGQQVQLFIRPNEIVPGQQGQVEAQVLKKEFLGTVTLYTLGLENGRQLSAALDSHIDLHEGARVRVCLRPPHAVTFAA</sequence>
<dbReference type="Gene3D" id="2.40.50.140">
    <property type="entry name" value="Nucleic acid-binding proteins"/>
    <property type="match status" value="1"/>
</dbReference>
<feature type="domain" description="ABC transporter" evidence="9">
    <location>
        <begin position="5"/>
        <end position="237"/>
    </location>
</feature>
<dbReference type="SUPFAM" id="SSF50331">
    <property type="entry name" value="MOP-like"/>
    <property type="match status" value="1"/>
</dbReference>
<evidence type="ECO:0000313" key="10">
    <source>
        <dbReference type="EMBL" id="MFB9887475.1"/>
    </source>
</evidence>
<evidence type="ECO:0000256" key="5">
    <source>
        <dbReference type="ARBA" id="ARBA00022840"/>
    </source>
</evidence>
<dbReference type="InterPro" id="IPR050093">
    <property type="entry name" value="ABC_SmlMolc_Importer"/>
</dbReference>
<proteinExistence type="predicted"/>
<evidence type="ECO:0000256" key="6">
    <source>
        <dbReference type="ARBA" id="ARBA00023004"/>
    </source>
</evidence>
<evidence type="ECO:0000256" key="4">
    <source>
        <dbReference type="ARBA" id="ARBA00022741"/>
    </source>
</evidence>
<reference evidence="10 11" key="1">
    <citation type="submission" date="2024-09" db="EMBL/GenBank/DDBJ databases">
        <authorList>
            <person name="Sun Q."/>
            <person name="Mori K."/>
        </authorList>
    </citation>
    <scope>NUCLEOTIDE SEQUENCE [LARGE SCALE GENOMIC DNA]</scope>
    <source>
        <strain evidence="10 11">ATCC 51285</strain>
    </source>
</reference>
<evidence type="ECO:0000256" key="1">
    <source>
        <dbReference type="ARBA" id="ARBA00022448"/>
    </source>
</evidence>
<dbReference type="InterPro" id="IPR003439">
    <property type="entry name" value="ABC_transporter-like_ATP-bd"/>
</dbReference>
<keyword evidence="11" id="KW-1185">Reference proteome</keyword>
<dbReference type="InterPro" id="IPR008995">
    <property type="entry name" value="Mo/tungstate-bd_C_term_dom"/>
</dbReference>
<dbReference type="PROSITE" id="PS00211">
    <property type="entry name" value="ABC_TRANSPORTER_1"/>
    <property type="match status" value="1"/>
</dbReference>
<dbReference type="InterPro" id="IPR012340">
    <property type="entry name" value="NA-bd_OB-fold"/>
</dbReference>
<dbReference type="SMART" id="SM00382">
    <property type="entry name" value="AAA"/>
    <property type="match status" value="1"/>
</dbReference>
<dbReference type="RefSeq" id="WP_035460420.1">
    <property type="nucleotide sequence ID" value="NZ_JBHLZN010000005.1"/>
</dbReference>
<dbReference type="Gene3D" id="2.40.50.100">
    <property type="match status" value="1"/>
</dbReference>
<dbReference type="PROSITE" id="PS50893">
    <property type="entry name" value="ABC_TRANSPORTER_2"/>
    <property type="match status" value="1"/>
</dbReference>
<dbReference type="Gene3D" id="3.40.50.300">
    <property type="entry name" value="P-loop containing nucleotide triphosphate hydrolases"/>
    <property type="match status" value="1"/>
</dbReference>
<dbReference type="InterPro" id="IPR013611">
    <property type="entry name" value="Transp-assoc_OB_typ2"/>
</dbReference>
<keyword evidence="3" id="KW-0410">Iron transport</keyword>
<dbReference type="Proteomes" id="UP001589628">
    <property type="component" value="Unassembled WGS sequence"/>
</dbReference>
<dbReference type="Pfam" id="PF00005">
    <property type="entry name" value="ABC_tran"/>
    <property type="match status" value="1"/>
</dbReference>
<gene>
    <name evidence="10" type="ORF">ACFFLH_13730</name>
</gene>